<sequence>MDCYDLYVDGIGNDGVYTIYPDGWMNGIQAYCEMTSNGGGWTFLQRRSSASVDVYRTWDEYKNGFEHPSRDHWLGYNAMHYSNSQQFSTHDRDNDDWSSYDCAEGHRGAWWFRGNHHCQRDNSTDYCMSNCRYCNMFRDGNDDCVLCADAHLNGVYGEYNENAQGKNIFWGGIKKGCSLQYTEMKIRPV</sequence>
<dbReference type="Proteomes" id="UP000230750">
    <property type="component" value="Unassembled WGS sequence"/>
</dbReference>
<keyword evidence="3" id="KW-1185">Reference proteome</keyword>
<name>A0A2G8LMG9_STIJA</name>
<dbReference type="NCBIfam" id="NF040941">
    <property type="entry name" value="GGGWT_bact"/>
    <property type="match status" value="1"/>
</dbReference>
<dbReference type="InterPro" id="IPR050373">
    <property type="entry name" value="Fibrinogen_C-term_domain"/>
</dbReference>
<accession>A0A2G8LMG9</accession>
<dbReference type="InterPro" id="IPR014716">
    <property type="entry name" value="Fibrinogen_a/b/g_C_1"/>
</dbReference>
<organism evidence="2 3">
    <name type="scientific">Stichopus japonicus</name>
    <name type="common">Sea cucumber</name>
    <dbReference type="NCBI Taxonomy" id="307972"/>
    <lineage>
        <taxon>Eukaryota</taxon>
        <taxon>Metazoa</taxon>
        <taxon>Echinodermata</taxon>
        <taxon>Eleutherozoa</taxon>
        <taxon>Echinozoa</taxon>
        <taxon>Holothuroidea</taxon>
        <taxon>Aspidochirotacea</taxon>
        <taxon>Aspidochirotida</taxon>
        <taxon>Stichopodidae</taxon>
        <taxon>Apostichopus</taxon>
    </lineage>
</organism>
<dbReference type="PROSITE" id="PS51406">
    <property type="entry name" value="FIBRINOGEN_C_2"/>
    <property type="match status" value="1"/>
</dbReference>
<reference evidence="2 3" key="1">
    <citation type="journal article" date="2017" name="PLoS Biol.">
        <title>The sea cucumber genome provides insights into morphological evolution and visceral regeneration.</title>
        <authorList>
            <person name="Zhang X."/>
            <person name="Sun L."/>
            <person name="Yuan J."/>
            <person name="Sun Y."/>
            <person name="Gao Y."/>
            <person name="Zhang L."/>
            <person name="Li S."/>
            <person name="Dai H."/>
            <person name="Hamel J.F."/>
            <person name="Liu C."/>
            <person name="Yu Y."/>
            <person name="Liu S."/>
            <person name="Lin W."/>
            <person name="Guo K."/>
            <person name="Jin S."/>
            <person name="Xu P."/>
            <person name="Storey K.B."/>
            <person name="Huan P."/>
            <person name="Zhang T."/>
            <person name="Zhou Y."/>
            <person name="Zhang J."/>
            <person name="Lin C."/>
            <person name="Li X."/>
            <person name="Xing L."/>
            <person name="Huo D."/>
            <person name="Sun M."/>
            <person name="Wang L."/>
            <person name="Mercier A."/>
            <person name="Li F."/>
            <person name="Yang H."/>
            <person name="Xiang J."/>
        </authorList>
    </citation>
    <scope>NUCLEOTIDE SEQUENCE [LARGE SCALE GENOMIC DNA]</scope>
    <source>
        <strain evidence="2">Shaxun</strain>
        <tissue evidence="2">Muscle</tissue>
    </source>
</reference>
<dbReference type="PANTHER" id="PTHR19143">
    <property type="entry name" value="FIBRINOGEN/TENASCIN/ANGIOPOEITIN"/>
    <property type="match status" value="1"/>
</dbReference>
<comment type="caution">
    <text evidence="2">The sequence shown here is derived from an EMBL/GenBank/DDBJ whole genome shotgun (WGS) entry which is preliminary data.</text>
</comment>
<evidence type="ECO:0000259" key="1">
    <source>
        <dbReference type="PROSITE" id="PS51406"/>
    </source>
</evidence>
<feature type="domain" description="Fibrinogen C-terminal" evidence="1">
    <location>
        <begin position="1"/>
        <end position="86"/>
    </location>
</feature>
<protein>
    <submittedName>
        <fullName evidence="2">Putative microfibril-associated glycoprotein 4-like</fullName>
    </submittedName>
</protein>
<dbReference type="EMBL" id="MRZV01000032">
    <property type="protein sequence ID" value="PIK61435.1"/>
    <property type="molecule type" value="Genomic_DNA"/>
</dbReference>
<dbReference type="Gene3D" id="3.90.215.10">
    <property type="entry name" value="Gamma Fibrinogen, chain A, domain 1"/>
    <property type="match status" value="2"/>
</dbReference>
<dbReference type="GO" id="GO:0005615">
    <property type="term" value="C:extracellular space"/>
    <property type="evidence" value="ECO:0007669"/>
    <property type="project" value="TreeGrafter"/>
</dbReference>
<dbReference type="SUPFAM" id="SSF56496">
    <property type="entry name" value="Fibrinogen C-terminal domain-like"/>
    <property type="match status" value="1"/>
</dbReference>
<evidence type="ECO:0000313" key="2">
    <source>
        <dbReference type="EMBL" id="PIK61435.1"/>
    </source>
</evidence>
<dbReference type="InterPro" id="IPR002181">
    <property type="entry name" value="Fibrinogen_a/b/g_C_dom"/>
</dbReference>
<dbReference type="AlphaFoldDB" id="A0A2G8LMG9"/>
<dbReference type="STRING" id="307972.A0A2G8LMG9"/>
<dbReference type="InterPro" id="IPR036056">
    <property type="entry name" value="Fibrinogen-like_C"/>
</dbReference>
<proteinExistence type="predicted"/>
<dbReference type="OrthoDB" id="6152968at2759"/>
<dbReference type="Pfam" id="PF00147">
    <property type="entry name" value="Fibrinogen_C"/>
    <property type="match status" value="1"/>
</dbReference>
<dbReference type="SMART" id="SM00186">
    <property type="entry name" value="FBG"/>
    <property type="match status" value="1"/>
</dbReference>
<gene>
    <name evidence="2" type="ORF">BSL78_01656</name>
</gene>
<evidence type="ECO:0000313" key="3">
    <source>
        <dbReference type="Proteomes" id="UP000230750"/>
    </source>
</evidence>